<dbReference type="Proteomes" id="UP000325081">
    <property type="component" value="Unassembled WGS sequence"/>
</dbReference>
<sequence length="416" mass="47585">MLFHCKFILLHITTSFCNLSNTTRSSSRSPIIPTRTQSVLKMMKPVHVSHDNLSPSHERDIFSRVMAVPTNPKILPYMNSGPRVRTNEPKRDSELLTMSAQQLLLNIVFHLMHRALIRNIPSLLDPLHQFLEIRVNPIRLRVARAPRIKRVHLIPQIHRAKTRSLLNPLLLHQLSHFTHFLPHGRDCVYVCKQDHGAVHVDPRLDRHFLNKVPGLVYPSRPAQQVNHGPIMVHRRLKPVLFLHEIEISAALVHEARVTASRDHAQKSDIFQSFPAEAVRAIAVDHGIPRGDMSLIHRVEKLFRHAYGPALCVHVDKGSHHEHVRTQTRPYTEPVNPFRVLQHRELGHGVASRAAALLHFAVELHSLDCSPRIIAFHETSVFVFNLRNNSAAISHRLHLQYIEIREFITETSESSPG</sequence>
<evidence type="ECO:0000313" key="3">
    <source>
        <dbReference type="Proteomes" id="UP000325081"/>
    </source>
</evidence>
<keyword evidence="1" id="KW-0732">Signal</keyword>
<evidence type="ECO:0000256" key="1">
    <source>
        <dbReference type="SAM" id="SignalP"/>
    </source>
</evidence>
<accession>A0A5A7QFM3</accession>
<keyword evidence="3" id="KW-1185">Reference proteome</keyword>
<evidence type="ECO:0000313" key="2">
    <source>
        <dbReference type="EMBL" id="GER43217.1"/>
    </source>
</evidence>
<organism evidence="2 3">
    <name type="scientific">Striga asiatica</name>
    <name type="common">Asiatic witchweed</name>
    <name type="synonym">Buchnera asiatica</name>
    <dbReference type="NCBI Taxonomy" id="4170"/>
    <lineage>
        <taxon>Eukaryota</taxon>
        <taxon>Viridiplantae</taxon>
        <taxon>Streptophyta</taxon>
        <taxon>Embryophyta</taxon>
        <taxon>Tracheophyta</taxon>
        <taxon>Spermatophyta</taxon>
        <taxon>Magnoliopsida</taxon>
        <taxon>eudicotyledons</taxon>
        <taxon>Gunneridae</taxon>
        <taxon>Pentapetalae</taxon>
        <taxon>asterids</taxon>
        <taxon>lamiids</taxon>
        <taxon>Lamiales</taxon>
        <taxon>Orobanchaceae</taxon>
        <taxon>Buchnereae</taxon>
        <taxon>Striga</taxon>
    </lineage>
</organism>
<feature type="signal peptide" evidence="1">
    <location>
        <begin position="1"/>
        <end position="17"/>
    </location>
</feature>
<protein>
    <submittedName>
        <fullName evidence="2">F-box and associated interaction domains-containing protein</fullName>
    </submittedName>
</protein>
<feature type="chain" id="PRO_5022905679" evidence="1">
    <location>
        <begin position="18"/>
        <end position="416"/>
    </location>
</feature>
<dbReference type="AlphaFoldDB" id="A0A5A7QFM3"/>
<comment type="caution">
    <text evidence="2">The sequence shown here is derived from an EMBL/GenBank/DDBJ whole genome shotgun (WGS) entry which is preliminary data.</text>
</comment>
<reference evidence="3" key="1">
    <citation type="journal article" date="2019" name="Curr. Biol.">
        <title>Genome Sequence of Striga asiatica Provides Insight into the Evolution of Plant Parasitism.</title>
        <authorList>
            <person name="Yoshida S."/>
            <person name="Kim S."/>
            <person name="Wafula E.K."/>
            <person name="Tanskanen J."/>
            <person name="Kim Y.M."/>
            <person name="Honaas L."/>
            <person name="Yang Z."/>
            <person name="Spallek T."/>
            <person name="Conn C.E."/>
            <person name="Ichihashi Y."/>
            <person name="Cheong K."/>
            <person name="Cui S."/>
            <person name="Der J.P."/>
            <person name="Gundlach H."/>
            <person name="Jiao Y."/>
            <person name="Hori C."/>
            <person name="Ishida J.K."/>
            <person name="Kasahara H."/>
            <person name="Kiba T."/>
            <person name="Kim M.S."/>
            <person name="Koo N."/>
            <person name="Laohavisit A."/>
            <person name="Lee Y.H."/>
            <person name="Lumba S."/>
            <person name="McCourt P."/>
            <person name="Mortimer J.C."/>
            <person name="Mutuku J.M."/>
            <person name="Nomura T."/>
            <person name="Sasaki-Sekimoto Y."/>
            <person name="Seto Y."/>
            <person name="Wang Y."/>
            <person name="Wakatake T."/>
            <person name="Sakakibara H."/>
            <person name="Demura T."/>
            <person name="Yamaguchi S."/>
            <person name="Yoneyama K."/>
            <person name="Manabe R.I."/>
            <person name="Nelson D.C."/>
            <person name="Schulman A.H."/>
            <person name="Timko M.P."/>
            <person name="dePamphilis C.W."/>
            <person name="Choi D."/>
            <person name="Shirasu K."/>
        </authorList>
    </citation>
    <scope>NUCLEOTIDE SEQUENCE [LARGE SCALE GENOMIC DNA]</scope>
    <source>
        <strain evidence="3">cv. UVA1</strain>
    </source>
</reference>
<name>A0A5A7QFM3_STRAF</name>
<gene>
    <name evidence="2" type="ORF">STAS_20052</name>
</gene>
<dbReference type="EMBL" id="BKCP01006516">
    <property type="protein sequence ID" value="GER43217.1"/>
    <property type="molecule type" value="Genomic_DNA"/>
</dbReference>
<proteinExistence type="predicted"/>